<evidence type="ECO:0000313" key="4">
    <source>
        <dbReference type="Proteomes" id="UP000479190"/>
    </source>
</evidence>
<gene>
    <name evidence="3" type="ORF">TBRA_LOCUS5018</name>
</gene>
<dbReference type="PROSITE" id="PS00028">
    <property type="entry name" value="ZINC_FINGER_C2H2_1"/>
    <property type="match status" value="1"/>
</dbReference>
<keyword evidence="1" id="KW-0863">Zinc-finger</keyword>
<dbReference type="Gene3D" id="3.30.160.60">
    <property type="entry name" value="Classic Zinc Finger"/>
    <property type="match status" value="1"/>
</dbReference>
<dbReference type="GO" id="GO:0008270">
    <property type="term" value="F:zinc ion binding"/>
    <property type="evidence" value="ECO:0007669"/>
    <property type="project" value="UniProtKB-KW"/>
</dbReference>
<dbReference type="InterPro" id="IPR013087">
    <property type="entry name" value="Znf_C2H2_type"/>
</dbReference>
<protein>
    <recommendedName>
        <fullName evidence="2">C2H2-type domain-containing protein</fullName>
    </recommendedName>
</protein>
<keyword evidence="1" id="KW-0479">Metal-binding</keyword>
<name>A0A6H5ICN8_9HYME</name>
<sequence>MHRLDVVFEITSSFKQISANVACSFYTELELNEIFAIFDKLRKNAKKAIFGILKKEKCNHSWITLNYQLDFNTQELQENELDDLEIELECMDMKPKLLAVAKIEDYSPNFRQHSDDYKTGSKIKLETVGTGKKEILTEQETDLNFGRRLSERNKKGSVSKKSNYKKSLKVYVGIVQSGINHTCDICQKTCSNKSNLRKHIDSVHRHPVHFHDFRHIFEASGRVKEEPGDVSLNKNNSEILPDDEKPDVKNLQLLPFPQENSKSHARVILLCFASICFLRPLLSENVFWHISHGCAILRYKKRRTTSFNQKSSITSAWTISRRNTRPYNSVKLTLSPAPSSRGTLQHAYYNKYTTWMSTRHLDNWRVHERRIARVRALIYRIQPPEPTTALKSREHAEKIAERGASSGQSDAFWTRSKKNEAKIPRYIYDADAGAFFCRISRSQNQSYHFK</sequence>
<organism evidence="3 4">
    <name type="scientific">Trichogramma brassicae</name>
    <dbReference type="NCBI Taxonomy" id="86971"/>
    <lineage>
        <taxon>Eukaryota</taxon>
        <taxon>Metazoa</taxon>
        <taxon>Ecdysozoa</taxon>
        <taxon>Arthropoda</taxon>
        <taxon>Hexapoda</taxon>
        <taxon>Insecta</taxon>
        <taxon>Pterygota</taxon>
        <taxon>Neoptera</taxon>
        <taxon>Endopterygota</taxon>
        <taxon>Hymenoptera</taxon>
        <taxon>Apocrita</taxon>
        <taxon>Proctotrupomorpha</taxon>
        <taxon>Chalcidoidea</taxon>
        <taxon>Trichogrammatidae</taxon>
        <taxon>Trichogramma</taxon>
    </lineage>
</organism>
<dbReference type="EMBL" id="CADCXV010000699">
    <property type="protein sequence ID" value="CAB0033098.1"/>
    <property type="molecule type" value="Genomic_DNA"/>
</dbReference>
<proteinExistence type="predicted"/>
<dbReference type="Proteomes" id="UP000479190">
    <property type="component" value="Unassembled WGS sequence"/>
</dbReference>
<accession>A0A6H5ICN8</accession>
<evidence type="ECO:0000313" key="3">
    <source>
        <dbReference type="EMBL" id="CAB0033098.1"/>
    </source>
</evidence>
<dbReference type="SMART" id="SM00355">
    <property type="entry name" value="ZnF_C2H2"/>
    <property type="match status" value="1"/>
</dbReference>
<evidence type="ECO:0000259" key="2">
    <source>
        <dbReference type="PROSITE" id="PS50157"/>
    </source>
</evidence>
<keyword evidence="1" id="KW-0862">Zinc</keyword>
<keyword evidence="4" id="KW-1185">Reference proteome</keyword>
<dbReference type="PROSITE" id="PS50157">
    <property type="entry name" value="ZINC_FINGER_C2H2_2"/>
    <property type="match status" value="1"/>
</dbReference>
<reference evidence="3 4" key="1">
    <citation type="submission" date="2020-02" db="EMBL/GenBank/DDBJ databases">
        <authorList>
            <person name="Ferguson B K."/>
        </authorList>
    </citation>
    <scope>NUCLEOTIDE SEQUENCE [LARGE SCALE GENOMIC DNA]</scope>
</reference>
<evidence type="ECO:0000256" key="1">
    <source>
        <dbReference type="PROSITE-ProRule" id="PRU00042"/>
    </source>
</evidence>
<feature type="domain" description="C2H2-type" evidence="2">
    <location>
        <begin position="181"/>
        <end position="204"/>
    </location>
</feature>
<dbReference type="AlphaFoldDB" id="A0A6H5ICN8"/>